<dbReference type="AlphaFoldDB" id="A0A0E0CIR4"/>
<accession>A0A0E0CIR4</accession>
<organism evidence="2">
    <name type="scientific">Oryza meridionalis</name>
    <dbReference type="NCBI Taxonomy" id="40149"/>
    <lineage>
        <taxon>Eukaryota</taxon>
        <taxon>Viridiplantae</taxon>
        <taxon>Streptophyta</taxon>
        <taxon>Embryophyta</taxon>
        <taxon>Tracheophyta</taxon>
        <taxon>Spermatophyta</taxon>
        <taxon>Magnoliopsida</taxon>
        <taxon>Liliopsida</taxon>
        <taxon>Poales</taxon>
        <taxon>Poaceae</taxon>
        <taxon>BOP clade</taxon>
        <taxon>Oryzoideae</taxon>
        <taxon>Oryzeae</taxon>
        <taxon>Oryzinae</taxon>
        <taxon>Oryza</taxon>
    </lineage>
</organism>
<evidence type="ECO:0000313" key="2">
    <source>
        <dbReference type="EnsemblPlants" id="OMERI02G12060.1"/>
    </source>
</evidence>
<proteinExistence type="predicted"/>
<evidence type="ECO:0008006" key="4">
    <source>
        <dbReference type="Google" id="ProtNLM"/>
    </source>
</evidence>
<dbReference type="EnsemblPlants" id="OMERI02G12060.1">
    <property type="protein sequence ID" value="OMERI02G12060.1"/>
    <property type="gene ID" value="OMERI02G12060"/>
</dbReference>
<reference evidence="2" key="1">
    <citation type="submission" date="2015-04" db="UniProtKB">
        <authorList>
            <consortium name="EnsemblPlants"/>
        </authorList>
    </citation>
    <scope>IDENTIFICATION</scope>
</reference>
<dbReference type="Proteomes" id="UP000008021">
    <property type="component" value="Chromosome 2"/>
</dbReference>
<reference evidence="2" key="2">
    <citation type="submission" date="2018-05" db="EMBL/GenBank/DDBJ databases">
        <title>OmerRS3 (Oryza meridionalis Reference Sequence Version 3).</title>
        <authorList>
            <person name="Zhang J."/>
            <person name="Kudrna D."/>
            <person name="Lee S."/>
            <person name="Talag J."/>
            <person name="Welchert J."/>
            <person name="Wing R.A."/>
        </authorList>
    </citation>
    <scope>NUCLEOTIDE SEQUENCE [LARGE SCALE GENOMIC DNA]</scope>
    <source>
        <strain evidence="2">cv. OR44</strain>
    </source>
</reference>
<evidence type="ECO:0000256" key="1">
    <source>
        <dbReference type="SAM" id="MobiDB-lite"/>
    </source>
</evidence>
<evidence type="ECO:0000313" key="3">
    <source>
        <dbReference type="Proteomes" id="UP000008021"/>
    </source>
</evidence>
<protein>
    <recommendedName>
        <fullName evidence="4">DUF834 domain-containing protein</fullName>
    </recommendedName>
</protein>
<feature type="region of interest" description="Disordered" evidence="1">
    <location>
        <begin position="53"/>
        <end position="73"/>
    </location>
</feature>
<sequence>MGATSTAEMLSTSSFSSCWKEEHAAEAAAARPAAPEVERRSIACCRHRGERRLAGGVGEATRSPSKESEAGANHCVEQSGMARWSGNKDGRWSTAVADAEVVGEEGEDRVEVGADAGGALGALPGRRCGGGRFRP</sequence>
<dbReference type="HOGENOM" id="CLU_1889057_0_0_1"/>
<feature type="region of interest" description="Disordered" evidence="1">
    <location>
        <begin position="112"/>
        <end position="135"/>
    </location>
</feature>
<dbReference type="Gramene" id="OMERI02G12060.1">
    <property type="protein sequence ID" value="OMERI02G12060.1"/>
    <property type="gene ID" value="OMERI02G12060"/>
</dbReference>
<name>A0A0E0CIR4_9ORYZ</name>
<keyword evidence="3" id="KW-1185">Reference proteome</keyword>